<organism evidence="1">
    <name type="scientific">Anguilla anguilla</name>
    <name type="common">European freshwater eel</name>
    <name type="synonym">Muraena anguilla</name>
    <dbReference type="NCBI Taxonomy" id="7936"/>
    <lineage>
        <taxon>Eukaryota</taxon>
        <taxon>Metazoa</taxon>
        <taxon>Chordata</taxon>
        <taxon>Craniata</taxon>
        <taxon>Vertebrata</taxon>
        <taxon>Euteleostomi</taxon>
        <taxon>Actinopterygii</taxon>
        <taxon>Neopterygii</taxon>
        <taxon>Teleostei</taxon>
        <taxon>Anguilliformes</taxon>
        <taxon>Anguillidae</taxon>
        <taxon>Anguilla</taxon>
    </lineage>
</organism>
<evidence type="ECO:0000313" key="1">
    <source>
        <dbReference type="EMBL" id="JAH59307.1"/>
    </source>
</evidence>
<reference evidence="1" key="2">
    <citation type="journal article" date="2015" name="Fish Shellfish Immunol.">
        <title>Early steps in the European eel (Anguilla anguilla)-Vibrio vulnificus interaction in the gills: Role of the RtxA13 toxin.</title>
        <authorList>
            <person name="Callol A."/>
            <person name="Pajuelo D."/>
            <person name="Ebbesson L."/>
            <person name="Teles M."/>
            <person name="MacKenzie S."/>
            <person name="Amaro C."/>
        </authorList>
    </citation>
    <scope>NUCLEOTIDE SEQUENCE</scope>
</reference>
<accession>A0A0E9U0Q6</accession>
<dbReference type="EMBL" id="GBXM01049270">
    <property type="protein sequence ID" value="JAH59307.1"/>
    <property type="molecule type" value="Transcribed_RNA"/>
</dbReference>
<protein>
    <submittedName>
        <fullName evidence="1">Uncharacterized protein</fullName>
    </submittedName>
</protein>
<reference evidence="1" key="1">
    <citation type="submission" date="2014-11" db="EMBL/GenBank/DDBJ databases">
        <authorList>
            <person name="Amaro Gonzalez C."/>
        </authorList>
    </citation>
    <scope>NUCLEOTIDE SEQUENCE</scope>
</reference>
<dbReference type="AlphaFoldDB" id="A0A0E9U0Q6"/>
<proteinExistence type="predicted"/>
<name>A0A0E9U0Q6_ANGAN</name>
<sequence length="42" mass="4843">MGAHRTAGWIFVKFGTLIDDRPRYLDSKVWGQSIHHSSTTNR</sequence>